<dbReference type="InterPro" id="IPR032675">
    <property type="entry name" value="LRR_dom_sf"/>
</dbReference>
<dbReference type="SUPFAM" id="SSF52047">
    <property type="entry name" value="RNI-like"/>
    <property type="match status" value="2"/>
</dbReference>
<dbReference type="InterPro" id="IPR011990">
    <property type="entry name" value="TPR-like_helical_dom_sf"/>
</dbReference>
<protein>
    <recommendedName>
        <fullName evidence="1">F-box domain-containing protein</fullName>
    </recommendedName>
</protein>
<name>A0A8H7SDJ0_9FUNG</name>
<sequence>MESSKVRTEISEPKRKYKNELRRAWNMITCSSEHPTGYLIAGHCYKDHGKQEKAIEVFNMGLNHVPIKHKEYEALLQGKQEAESRKNCRMDILGQLPLEIVHYIFDNYFDQELITPCSRVCSTWRNIILDYSKFWKRISFGNNHGDPISYAELPSALNAFSKTLTTLDLYFYNKSTNLPNLSDIINNCNNLTTLRYVLVKPEHPVFLPITLTSQQNTSLKELLLSSPCKKDKMNRIELQKLLKYSPYLSHLAIQNCDDSVYTAVRKHGQSIDKLQVMHDHYSYNCRFDIELDNRDNNVLYNNLSGLKYIKASSIDSPCTLLQLIKSHHHTLSFLSMRFDENTSSSDNDWKKWTDDLHIFPLINLTKFYLYQDRFRSLACKYLLPAITTIPNDNNSGINQQAPNLQALRLYNLAIIPNNVLDAITKMPKFTELGLTSCKFDCNKLHDVLKIFERRSNNNTILTATTTTSLLPSSSSLLTELHLDSVYEINDDIVLTASKIKSLTDFCIEPEYHEDCTFYKTLTQNISELPLLRRLCLYEVDMDKDDLKRIFAIKSLRYIYLYCLVNCYLDDELCQLAKESSNNELKIHNVIL</sequence>
<dbReference type="EMBL" id="JAEPRB010000001">
    <property type="protein sequence ID" value="KAG2228359.1"/>
    <property type="molecule type" value="Genomic_DNA"/>
</dbReference>
<keyword evidence="3" id="KW-1185">Reference proteome</keyword>
<dbReference type="OrthoDB" id="2265362at2759"/>
<dbReference type="AlphaFoldDB" id="A0A8H7SDJ0"/>
<dbReference type="PROSITE" id="PS50181">
    <property type="entry name" value="FBOX"/>
    <property type="match status" value="1"/>
</dbReference>
<organism evidence="2 3">
    <name type="scientific">Circinella minor</name>
    <dbReference type="NCBI Taxonomy" id="1195481"/>
    <lineage>
        <taxon>Eukaryota</taxon>
        <taxon>Fungi</taxon>
        <taxon>Fungi incertae sedis</taxon>
        <taxon>Mucoromycota</taxon>
        <taxon>Mucoromycotina</taxon>
        <taxon>Mucoromycetes</taxon>
        <taxon>Mucorales</taxon>
        <taxon>Lichtheimiaceae</taxon>
        <taxon>Circinella</taxon>
    </lineage>
</organism>
<feature type="domain" description="F-box" evidence="1">
    <location>
        <begin position="90"/>
        <end position="138"/>
    </location>
</feature>
<dbReference type="SUPFAM" id="SSF81383">
    <property type="entry name" value="F-box domain"/>
    <property type="match status" value="1"/>
</dbReference>
<gene>
    <name evidence="2" type="ORF">INT45_011151</name>
</gene>
<dbReference type="Pfam" id="PF12937">
    <property type="entry name" value="F-box-like"/>
    <property type="match status" value="1"/>
</dbReference>
<dbReference type="Gene3D" id="3.80.10.10">
    <property type="entry name" value="Ribonuclease Inhibitor"/>
    <property type="match status" value="1"/>
</dbReference>
<reference evidence="2 3" key="1">
    <citation type="submission" date="2020-12" db="EMBL/GenBank/DDBJ databases">
        <title>Metabolic potential, ecology and presence of endohyphal bacteria is reflected in genomic diversity of Mucoromycotina.</title>
        <authorList>
            <person name="Muszewska A."/>
            <person name="Okrasinska A."/>
            <person name="Steczkiewicz K."/>
            <person name="Drgas O."/>
            <person name="Orlowska M."/>
            <person name="Perlinska-Lenart U."/>
            <person name="Aleksandrzak-Piekarczyk T."/>
            <person name="Szatraj K."/>
            <person name="Zielenkiewicz U."/>
            <person name="Pilsyk S."/>
            <person name="Malc E."/>
            <person name="Mieczkowski P."/>
            <person name="Kruszewska J.S."/>
            <person name="Biernat P."/>
            <person name="Pawlowska J."/>
        </authorList>
    </citation>
    <scope>NUCLEOTIDE SEQUENCE [LARGE SCALE GENOMIC DNA]</scope>
    <source>
        <strain evidence="2 3">CBS 142.35</strain>
    </source>
</reference>
<evidence type="ECO:0000259" key="1">
    <source>
        <dbReference type="PROSITE" id="PS50181"/>
    </source>
</evidence>
<dbReference type="SUPFAM" id="SSF48452">
    <property type="entry name" value="TPR-like"/>
    <property type="match status" value="1"/>
</dbReference>
<dbReference type="InterPro" id="IPR001810">
    <property type="entry name" value="F-box_dom"/>
</dbReference>
<accession>A0A8H7SDJ0</accession>
<proteinExistence type="predicted"/>
<evidence type="ECO:0000313" key="2">
    <source>
        <dbReference type="EMBL" id="KAG2228359.1"/>
    </source>
</evidence>
<dbReference type="Proteomes" id="UP000646827">
    <property type="component" value="Unassembled WGS sequence"/>
</dbReference>
<evidence type="ECO:0000313" key="3">
    <source>
        <dbReference type="Proteomes" id="UP000646827"/>
    </source>
</evidence>
<dbReference type="InterPro" id="IPR036047">
    <property type="entry name" value="F-box-like_dom_sf"/>
</dbReference>
<comment type="caution">
    <text evidence="2">The sequence shown here is derived from an EMBL/GenBank/DDBJ whole genome shotgun (WGS) entry which is preliminary data.</text>
</comment>